<keyword evidence="2" id="KW-0378">Hydrolase</keyword>
<reference evidence="5" key="1">
    <citation type="journal article" date="2014" name="Proc. Natl. Acad. Sci. U.S.A.">
        <title>Extensive sampling of basidiomycete genomes demonstrates inadequacy of the white-rot/brown-rot paradigm for wood decay fungi.</title>
        <authorList>
            <person name="Riley R."/>
            <person name="Salamov A.A."/>
            <person name="Brown D.W."/>
            <person name="Nagy L.G."/>
            <person name="Floudas D."/>
            <person name="Held B.W."/>
            <person name="Levasseur A."/>
            <person name="Lombard V."/>
            <person name="Morin E."/>
            <person name="Otillar R."/>
            <person name="Lindquist E.A."/>
            <person name="Sun H."/>
            <person name="LaButti K.M."/>
            <person name="Schmutz J."/>
            <person name="Jabbour D."/>
            <person name="Luo H."/>
            <person name="Baker S.E."/>
            <person name="Pisabarro A.G."/>
            <person name="Walton J.D."/>
            <person name="Blanchette R.A."/>
            <person name="Henrissat B."/>
            <person name="Martin F."/>
            <person name="Cullen D."/>
            <person name="Hibbett D.S."/>
            <person name="Grigoriev I.V."/>
        </authorList>
    </citation>
    <scope>NUCLEOTIDE SEQUENCE [LARGE SCALE GENOMIC DNA]</scope>
    <source>
        <strain evidence="5">FD-172 SS1</strain>
    </source>
</reference>
<dbReference type="InterPro" id="IPR012338">
    <property type="entry name" value="Beta-lactam/transpept-like"/>
</dbReference>
<name>A0A067NBX3_BOTB1</name>
<dbReference type="STRING" id="930990.A0A067NBX3"/>
<evidence type="ECO:0000259" key="3">
    <source>
        <dbReference type="Pfam" id="PF00144"/>
    </source>
</evidence>
<dbReference type="OrthoDB" id="428260at2759"/>
<dbReference type="Gene3D" id="3.40.710.10">
    <property type="entry name" value="DD-peptidase/beta-lactamase superfamily"/>
    <property type="match status" value="1"/>
</dbReference>
<dbReference type="Proteomes" id="UP000027195">
    <property type="component" value="Unassembled WGS sequence"/>
</dbReference>
<accession>A0A067NBX3</accession>
<organism evidence="4 5">
    <name type="scientific">Botryobasidium botryosum (strain FD-172 SS1)</name>
    <dbReference type="NCBI Taxonomy" id="930990"/>
    <lineage>
        <taxon>Eukaryota</taxon>
        <taxon>Fungi</taxon>
        <taxon>Dikarya</taxon>
        <taxon>Basidiomycota</taxon>
        <taxon>Agaricomycotina</taxon>
        <taxon>Agaricomycetes</taxon>
        <taxon>Cantharellales</taxon>
        <taxon>Botryobasidiaceae</taxon>
        <taxon>Botryobasidium</taxon>
    </lineage>
</organism>
<dbReference type="Pfam" id="PF00144">
    <property type="entry name" value="Beta-lactamase"/>
    <property type="match status" value="1"/>
</dbReference>
<sequence length="398" mass="44148">MLSTDHSKLDSLLRSYTGRTNGIPGVSATVVTKDGPIYTGVAGVTSADPERARPMAPDTVYWIASQTKIMTAIAAMQCVERSQIALDDPVGSILPELAELDVIEGFERSGRPKLRKAKTDITLRMLLTHTSGLAYNFMHPDLIKRNLFVGKKNGISERAHISEYDEPLVFEPGSGWAYGTGLDRAGQMIERLNGCTLEDFMKDNIWTPLGMTSTTFRLETRPDLMSRKVDMTRRRRNGVLVPALQPYGFPADHDLGGIGVYSTVEDYGKLLQALLQDGHAGILKPESVNEIFKPQLEDILGEEHYWTMFPGISAELKVNFGLSTSIRMTTAKNTRKVGSGSWLGYPNLMWWVDRKTGVACTIFKQILPVEDPIALKLDAEFESAVYECITKNQLKGKL</sequence>
<dbReference type="SUPFAM" id="SSF56601">
    <property type="entry name" value="beta-lactamase/transpeptidase-like"/>
    <property type="match status" value="1"/>
</dbReference>
<evidence type="ECO:0000313" key="4">
    <source>
        <dbReference type="EMBL" id="KDQ21637.1"/>
    </source>
</evidence>
<dbReference type="AlphaFoldDB" id="A0A067NBX3"/>
<evidence type="ECO:0000256" key="1">
    <source>
        <dbReference type="ARBA" id="ARBA00009009"/>
    </source>
</evidence>
<dbReference type="InterPro" id="IPR050789">
    <property type="entry name" value="Diverse_Enzym_Activities"/>
</dbReference>
<evidence type="ECO:0000313" key="5">
    <source>
        <dbReference type="Proteomes" id="UP000027195"/>
    </source>
</evidence>
<dbReference type="PANTHER" id="PTHR43283:SF17">
    <property type="entry name" value="(LOVD), PUTATIVE (AFU_ORTHOLOGUE AFUA_5G00920)-RELATED"/>
    <property type="match status" value="1"/>
</dbReference>
<gene>
    <name evidence="4" type="ORF">BOTBODRAFT_26069</name>
</gene>
<dbReference type="InParanoid" id="A0A067NBX3"/>
<dbReference type="HOGENOM" id="CLU_020027_11_1_1"/>
<keyword evidence="5" id="KW-1185">Reference proteome</keyword>
<evidence type="ECO:0000256" key="2">
    <source>
        <dbReference type="ARBA" id="ARBA00022801"/>
    </source>
</evidence>
<comment type="similarity">
    <text evidence="1">Belongs to the class-A beta-lactamase family.</text>
</comment>
<dbReference type="EMBL" id="KL198016">
    <property type="protein sequence ID" value="KDQ21637.1"/>
    <property type="molecule type" value="Genomic_DNA"/>
</dbReference>
<protein>
    <recommendedName>
        <fullName evidence="3">Beta-lactamase-related domain-containing protein</fullName>
    </recommendedName>
</protein>
<dbReference type="PANTHER" id="PTHR43283">
    <property type="entry name" value="BETA-LACTAMASE-RELATED"/>
    <property type="match status" value="1"/>
</dbReference>
<proteinExistence type="inferred from homology"/>
<feature type="domain" description="Beta-lactamase-related" evidence="3">
    <location>
        <begin position="20"/>
        <end position="367"/>
    </location>
</feature>
<dbReference type="GO" id="GO:0016787">
    <property type="term" value="F:hydrolase activity"/>
    <property type="evidence" value="ECO:0007669"/>
    <property type="project" value="UniProtKB-KW"/>
</dbReference>
<dbReference type="InterPro" id="IPR001466">
    <property type="entry name" value="Beta-lactam-related"/>
</dbReference>